<dbReference type="Pfam" id="PF11907">
    <property type="entry name" value="DUF3427"/>
    <property type="match status" value="1"/>
</dbReference>
<name>A0ABR9E757_9GAMM</name>
<evidence type="ECO:0000313" key="2">
    <source>
        <dbReference type="EMBL" id="MBE0361224.1"/>
    </source>
</evidence>
<dbReference type="InterPro" id="IPR021835">
    <property type="entry name" value="DUF3427"/>
</dbReference>
<feature type="domain" description="DUF3427" evidence="1">
    <location>
        <begin position="2"/>
        <end position="82"/>
    </location>
</feature>
<reference evidence="2 3" key="1">
    <citation type="submission" date="2015-06" db="EMBL/GenBank/DDBJ databases">
        <title>Genome sequence of Pseudoalteromonas aliena.</title>
        <authorList>
            <person name="Xie B.-B."/>
            <person name="Rong J.-C."/>
            <person name="Qin Q.-L."/>
            <person name="Zhang Y.-Z."/>
        </authorList>
    </citation>
    <scope>NUCLEOTIDE SEQUENCE [LARGE SCALE GENOMIC DNA]</scope>
    <source>
        <strain evidence="2 3">SW19</strain>
    </source>
</reference>
<comment type="caution">
    <text evidence="2">The sequence shown here is derived from an EMBL/GenBank/DDBJ whole genome shotgun (WGS) entry which is preliminary data.</text>
</comment>
<dbReference type="Proteomes" id="UP000648482">
    <property type="component" value="Unassembled WGS sequence"/>
</dbReference>
<gene>
    <name evidence="2" type="ORF">PALI_b0160</name>
</gene>
<evidence type="ECO:0000313" key="3">
    <source>
        <dbReference type="Proteomes" id="UP000648482"/>
    </source>
</evidence>
<dbReference type="EMBL" id="AQGU01000029">
    <property type="protein sequence ID" value="MBE0361224.1"/>
    <property type="molecule type" value="Genomic_DNA"/>
</dbReference>
<keyword evidence="3" id="KW-1185">Reference proteome</keyword>
<proteinExistence type="predicted"/>
<evidence type="ECO:0000259" key="1">
    <source>
        <dbReference type="Pfam" id="PF11907"/>
    </source>
</evidence>
<protein>
    <recommendedName>
        <fullName evidence="1">DUF3427 domain-containing protein</fullName>
    </recommendedName>
</protein>
<accession>A0ABR9E757</accession>
<sequence>MFHWQTQNSARPEHGRGLSYIQHQQTGKTILLFVREQGKDENGRTMGFVNYGEVKYQSHNGSQPMNITWKLTSPMPSEMWHEAGKLAVG</sequence>
<organism evidence="2 3">
    <name type="scientific">Pseudoalteromonas aliena SW19</name>
    <dbReference type="NCBI Taxonomy" id="1314866"/>
    <lineage>
        <taxon>Bacteria</taxon>
        <taxon>Pseudomonadati</taxon>
        <taxon>Pseudomonadota</taxon>
        <taxon>Gammaproteobacteria</taxon>
        <taxon>Alteromonadales</taxon>
        <taxon>Pseudoalteromonadaceae</taxon>
        <taxon>Pseudoalteromonas</taxon>
    </lineage>
</organism>